<evidence type="ECO:0000256" key="2">
    <source>
        <dbReference type="ARBA" id="ARBA00023027"/>
    </source>
</evidence>
<dbReference type="SUPFAM" id="SSF51735">
    <property type="entry name" value="NAD(P)-binding Rossmann-fold domains"/>
    <property type="match status" value="1"/>
</dbReference>
<dbReference type="Proteomes" id="UP000050580">
    <property type="component" value="Unassembled WGS sequence"/>
</dbReference>
<dbReference type="PANTHER" id="PTHR30524:SF0">
    <property type="entry name" value="ALTRONATE OXIDOREDUCTASE-RELATED"/>
    <property type="match status" value="1"/>
</dbReference>
<comment type="caution">
    <text evidence="5">The sequence shown here is derived from an EMBL/GenBank/DDBJ whole genome shotgun (WGS) entry which is preliminary data.</text>
</comment>
<keyword evidence="6" id="KW-1185">Reference proteome</keyword>
<protein>
    <submittedName>
        <fullName evidence="5">D-mannonate oxidoreductase</fullName>
    </submittedName>
</protein>
<evidence type="ECO:0000256" key="1">
    <source>
        <dbReference type="ARBA" id="ARBA00023002"/>
    </source>
</evidence>
<sequence>MIEPIVQFGTSRFLLAHADLFVSDALQGCAGAHSAIGGITVVQTTDNPASSARVAALAAGSGYPVVIRGIGAGRQVDERVQCTAVRQALRTHDPAHWQALRAGVASPAVRVILSNTADRGYALRDEDGPAALAADAPAPASFPAKLLVLLHGRWTSSPDAPLTLLPCELIERNGQVLHELVCTLAARWRLDEAFIAWLGTRCVWANSLVDRIVSEAIEPVGAVAEPYALWAIEAQDGLQLPCEHPAITLTDNLEQFEQLKLFLLNAAHTFLAERWLQGQADGSRPADEIVRQAMCDAALRAELEALWAEEILPVFGASGSAGHAVALAYVGSVRERFENPFLHHRLADIAQNHAQKKQRRLAPIIARAEALGLQLPQPRLRAALATCSGRESAQATPSRISVS</sequence>
<dbReference type="PANTHER" id="PTHR30524">
    <property type="entry name" value="MANNITOL-1-PHOSPHATE 5-DEHYDROGENASE"/>
    <property type="match status" value="1"/>
</dbReference>
<dbReference type="RefSeq" id="WP_046742561.1">
    <property type="nucleotide sequence ID" value="NZ_LBNQ01000037.1"/>
</dbReference>
<dbReference type="PATRIC" id="fig|1610491.3.peg.2571"/>
<feature type="domain" description="Mannitol dehydrogenase C-terminal" evidence="4">
    <location>
        <begin position="252"/>
        <end position="374"/>
    </location>
</feature>
<dbReference type="GO" id="GO:0016491">
    <property type="term" value="F:oxidoreductase activity"/>
    <property type="evidence" value="ECO:0007669"/>
    <property type="project" value="UniProtKB-KW"/>
</dbReference>
<dbReference type="InterPro" id="IPR036291">
    <property type="entry name" value="NAD(P)-bd_dom_sf"/>
</dbReference>
<evidence type="ECO:0000259" key="3">
    <source>
        <dbReference type="Pfam" id="PF01232"/>
    </source>
</evidence>
<evidence type="ECO:0000313" key="6">
    <source>
        <dbReference type="Proteomes" id="UP000050580"/>
    </source>
</evidence>
<accession>A0A0U1PX81</accession>
<dbReference type="Pfam" id="PF08125">
    <property type="entry name" value="Mannitol_dh_C"/>
    <property type="match status" value="1"/>
</dbReference>
<keyword evidence="2" id="KW-0520">NAD</keyword>
<dbReference type="OrthoDB" id="9768714at2"/>
<reference evidence="5 6" key="1">
    <citation type="submission" date="2015-05" db="EMBL/GenBank/DDBJ databases">
        <title>Draft genome sequence of Lampropedia sp. CT6, isolated from the microbial mat of a hot water spring, located at Manikaran, India.</title>
        <authorList>
            <person name="Tripathi C."/>
            <person name="Rani P."/>
            <person name="Mahato N.K."/>
            <person name="Lal R."/>
        </authorList>
    </citation>
    <scope>NUCLEOTIDE SEQUENCE [LARGE SCALE GENOMIC DNA]</scope>
    <source>
        <strain evidence="5 6">CT6</strain>
    </source>
</reference>
<dbReference type="InterPro" id="IPR013328">
    <property type="entry name" value="6PGD_dom2"/>
</dbReference>
<feature type="domain" description="Mannitol dehydrogenase N-terminal" evidence="3">
    <location>
        <begin position="5"/>
        <end position="234"/>
    </location>
</feature>
<dbReference type="EMBL" id="LBNQ01000037">
    <property type="protein sequence ID" value="KKW67163.1"/>
    <property type="molecule type" value="Genomic_DNA"/>
</dbReference>
<dbReference type="AlphaFoldDB" id="A0A0U1PX81"/>
<name>A0A0U1PX81_9BURK</name>
<proteinExistence type="predicted"/>
<dbReference type="SUPFAM" id="SSF48179">
    <property type="entry name" value="6-phosphogluconate dehydrogenase C-terminal domain-like"/>
    <property type="match status" value="1"/>
</dbReference>
<evidence type="ECO:0000313" key="5">
    <source>
        <dbReference type="EMBL" id="KKW67163.1"/>
    </source>
</evidence>
<dbReference type="Gene3D" id="1.10.1040.10">
    <property type="entry name" value="N-(1-d-carboxylethyl)-l-norvaline Dehydrogenase, domain 2"/>
    <property type="match status" value="1"/>
</dbReference>
<evidence type="ECO:0000259" key="4">
    <source>
        <dbReference type="Pfam" id="PF08125"/>
    </source>
</evidence>
<dbReference type="Pfam" id="PF01232">
    <property type="entry name" value="Mannitol_dh"/>
    <property type="match status" value="1"/>
</dbReference>
<gene>
    <name evidence="5" type="ORF">AAV94_12090</name>
</gene>
<dbReference type="InterPro" id="IPR008927">
    <property type="entry name" value="6-PGluconate_DH-like_C_sf"/>
</dbReference>
<dbReference type="InterPro" id="IPR013118">
    <property type="entry name" value="Mannitol_DH_C"/>
</dbReference>
<dbReference type="STRING" id="1610491.AAV94_12090"/>
<organism evidence="5 6">
    <name type="scientific">Lampropedia cohaerens</name>
    <dbReference type="NCBI Taxonomy" id="1610491"/>
    <lineage>
        <taxon>Bacteria</taxon>
        <taxon>Pseudomonadati</taxon>
        <taxon>Pseudomonadota</taxon>
        <taxon>Betaproteobacteria</taxon>
        <taxon>Burkholderiales</taxon>
        <taxon>Comamonadaceae</taxon>
        <taxon>Lampropedia</taxon>
    </lineage>
</organism>
<keyword evidence="1" id="KW-0560">Oxidoreductase</keyword>
<dbReference type="Gene3D" id="3.40.50.720">
    <property type="entry name" value="NAD(P)-binding Rossmann-like Domain"/>
    <property type="match status" value="1"/>
</dbReference>
<dbReference type="InterPro" id="IPR013131">
    <property type="entry name" value="Mannitol_DH_N"/>
</dbReference>